<evidence type="ECO:0000313" key="2">
    <source>
        <dbReference type="EMBL" id="BBD79958.1"/>
    </source>
</evidence>
<evidence type="ECO:0000313" key="3">
    <source>
        <dbReference type="Proteomes" id="UP000270530"/>
    </source>
</evidence>
<gene>
    <name evidence="2" type="ORF">ALSL_1300</name>
</gene>
<dbReference type="RefSeq" id="WP_126537543.1">
    <property type="nucleotide sequence ID" value="NZ_AP018560.1"/>
</dbReference>
<keyword evidence="3" id="KW-1185">Reference proteome</keyword>
<dbReference type="GO" id="GO:0003824">
    <property type="term" value="F:catalytic activity"/>
    <property type="evidence" value="ECO:0007669"/>
    <property type="project" value="UniProtKB-ARBA"/>
</dbReference>
<sequence length="252" mass="26660">MLEILSHDGDIVEIRLARPPVNALNLPLLDALRLALTKAAADGARGLVLSSAPGVFCAGVDVPELLTLDRQGVQAFWRGFFRTVGALVCSPVPVVAAIGGHSPAGGAVLALACDYRVMAEGPFRIGLNEVQVGLTLPECVLALLARLVGPHRAERLAVAGAMVESAEALAFGLVDELTNAEQVVTRALHWLQGTLALPGHAMLATRATARAGLVATWARPDELPLDRFLETYEQPQTQAVLQALVARLKSRH</sequence>
<organism evidence="2 3">
    <name type="scientific">Aerosticca soli</name>
    <dbReference type="NCBI Taxonomy" id="2010829"/>
    <lineage>
        <taxon>Bacteria</taxon>
        <taxon>Pseudomonadati</taxon>
        <taxon>Pseudomonadota</taxon>
        <taxon>Gammaproteobacteria</taxon>
        <taxon>Lysobacterales</taxon>
        <taxon>Rhodanobacteraceae</taxon>
        <taxon>Aerosticca</taxon>
    </lineage>
</organism>
<dbReference type="InterPro" id="IPR001753">
    <property type="entry name" value="Enoyl-CoA_hydra/iso"/>
</dbReference>
<dbReference type="Pfam" id="PF00378">
    <property type="entry name" value="ECH_1"/>
    <property type="match status" value="1"/>
</dbReference>
<dbReference type="InterPro" id="IPR029045">
    <property type="entry name" value="ClpP/crotonase-like_dom_sf"/>
</dbReference>
<reference evidence="3" key="2">
    <citation type="submission" date="2018-06" db="EMBL/GenBank/DDBJ databases">
        <title>Genome sequence of Rhodanobacteraceae bacterium strain Dysh456.</title>
        <authorList>
            <person name="Fukui M."/>
        </authorList>
    </citation>
    <scope>NUCLEOTIDE SEQUENCE [LARGE SCALE GENOMIC DNA]</scope>
    <source>
        <strain evidence="3">Dysh456</strain>
    </source>
</reference>
<accession>A0A2Z6E5Z6</accession>
<proteinExistence type="inferred from homology"/>
<dbReference type="SUPFAM" id="SSF52096">
    <property type="entry name" value="ClpP/crotonase"/>
    <property type="match status" value="1"/>
</dbReference>
<dbReference type="CDD" id="cd06558">
    <property type="entry name" value="crotonase-like"/>
    <property type="match status" value="1"/>
</dbReference>
<dbReference type="PANTHER" id="PTHR11941:SF54">
    <property type="entry name" value="ENOYL-COA HYDRATASE, MITOCHONDRIAL"/>
    <property type="match status" value="1"/>
</dbReference>
<dbReference type="EMBL" id="AP018560">
    <property type="protein sequence ID" value="BBD79958.1"/>
    <property type="molecule type" value="Genomic_DNA"/>
</dbReference>
<protein>
    <submittedName>
        <fullName evidence="2">Enoyl-CoA hydratase</fullName>
    </submittedName>
</protein>
<dbReference type="PANTHER" id="PTHR11941">
    <property type="entry name" value="ENOYL-COA HYDRATASE-RELATED"/>
    <property type="match status" value="1"/>
</dbReference>
<dbReference type="AlphaFoldDB" id="A0A2Z6E5Z6"/>
<comment type="similarity">
    <text evidence="1">Belongs to the enoyl-CoA hydratase/isomerase family.</text>
</comment>
<dbReference type="GO" id="GO:0006635">
    <property type="term" value="P:fatty acid beta-oxidation"/>
    <property type="evidence" value="ECO:0007669"/>
    <property type="project" value="TreeGrafter"/>
</dbReference>
<name>A0A2Z6E5Z6_9GAMM</name>
<dbReference type="OrthoDB" id="8640486at2"/>
<evidence type="ECO:0000256" key="1">
    <source>
        <dbReference type="ARBA" id="ARBA00005254"/>
    </source>
</evidence>
<dbReference type="Gene3D" id="3.90.226.10">
    <property type="entry name" value="2-enoyl-CoA Hydratase, Chain A, domain 1"/>
    <property type="match status" value="1"/>
</dbReference>
<dbReference type="Proteomes" id="UP000270530">
    <property type="component" value="Chromosome"/>
</dbReference>
<reference evidence="3" key="1">
    <citation type="submission" date="2018-04" db="EMBL/GenBank/DDBJ databases">
        <authorList>
            <person name="Watanabe M."/>
            <person name="Kojima H."/>
        </authorList>
    </citation>
    <scope>NUCLEOTIDE SEQUENCE [LARGE SCALE GENOMIC DNA]</scope>
    <source>
        <strain evidence="3">Dysh456</strain>
    </source>
</reference>
<dbReference type="KEGG" id="rbd:ALSL_1300"/>